<dbReference type="AlphaFoldDB" id="A0A9W9KC78"/>
<feature type="signal peptide" evidence="1">
    <location>
        <begin position="1"/>
        <end position="19"/>
    </location>
</feature>
<gene>
    <name evidence="2" type="ORF">N7456_006715</name>
</gene>
<dbReference type="Proteomes" id="UP001149165">
    <property type="component" value="Unassembled WGS sequence"/>
</dbReference>
<protein>
    <submittedName>
        <fullName evidence="2">Uncharacterized protein</fullName>
    </submittedName>
</protein>
<comment type="caution">
    <text evidence="2">The sequence shown here is derived from an EMBL/GenBank/DDBJ whole genome shotgun (WGS) entry which is preliminary data.</text>
</comment>
<feature type="chain" id="PRO_5040829157" evidence="1">
    <location>
        <begin position="20"/>
        <end position="294"/>
    </location>
</feature>
<evidence type="ECO:0000256" key="1">
    <source>
        <dbReference type="SAM" id="SignalP"/>
    </source>
</evidence>
<evidence type="ECO:0000313" key="3">
    <source>
        <dbReference type="Proteomes" id="UP001149165"/>
    </source>
</evidence>
<keyword evidence="1" id="KW-0732">Signal</keyword>
<proteinExistence type="predicted"/>
<dbReference type="OrthoDB" id="4794019at2759"/>
<reference evidence="2" key="1">
    <citation type="submission" date="2022-11" db="EMBL/GenBank/DDBJ databases">
        <authorList>
            <person name="Petersen C."/>
        </authorList>
    </citation>
    <scope>NUCLEOTIDE SEQUENCE</scope>
    <source>
        <strain evidence="2">IBT 30069</strain>
    </source>
</reference>
<evidence type="ECO:0000313" key="2">
    <source>
        <dbReference type="EMBL" id="KAJ5100663.1"/>
    </source>
</evidence>
<name>A0A9W9KC78_9EURO</name>
<reference evidence="2" key="2">
    <citation type="journal article" date="2023" name="IMA Fungus">
        <title>Comparative genomic study of the Penicillium genus elucidates a diverse pangenome and 15 lateral gene transfer events.</title>
        <authorList>
            <person name="Petersen C."/>
            <person name="Sorensen T."/>
            <person name="Nielsen M.R."/>
            <person name="Sondergaard T.E."/>
            <person name="Sorensen J.L."/>
            <person name="Fitzpatrick D.A."/>
            <person name="Frisvad J.C."/>
            <person name="Nielsen K.L."/>
        </authorList>
    </citation>
    <scope>NUCLEOTIDE SEQUENCE</scope>
    <source>
        <strain evidence="2">IBT 30069</strain>
    </source>
</reference>
<sequence length="294" mass="32318">MRFSIITFSLHLMITGVLCNPWSGPYESTLMWYAYRMDVLANDVDDRTLLKGSTHKASGPGKPKTFLFDEFLDAIKRDVKVSKSSKEIKKWTGNTGVGTELEPTVEAATKGISDTGKKEGGKPTDKYSNMYDARKIFPADYAKLEKGTAPSFDELFGKVFDNIKANRAKISGANKAKFDTALSRAQETSEGMHATRAADTAEKQIAHMNDLLTKNGISGGVKIKKEKRMNDRIQWDAINNEATLDAYPDSTVGVNKAFREFNAAQGDVEGKPKHQASLDFVQAAASELTGKKCI</sequence>
<accession>A0A9W9KC78</accession>
<dbReference type="EMBL" id="JAPQKH010000004">
    <property type="protein sequence ID" value="KAJ5100663.1"/>
    <property type="molecule type" value="Genomic_DNA"/>
</dbReference>
<keyword evidence="3" id="KW-1185">Reference proteome</keyword>
<organism evidence="2 3">
    <name type="scientific">Penicillium angulare</name>
    <dbReference type="NCBI Taxonomy" id="116970"/>
    <lineage>
        <taxon>Eukaryota</taxon>
        <taxon>Fungi</taxon>
        <taxon>Dikarya</taxon>
        <taxon>Ascomycota</taxon>
        <taxon>Pezizomycotina</taxon>
        <taxon>Eurotiomycetes</taxon>
        <taxon>Eurotiomycetidae</taxon>
        <taxon>Eurotiales</taxon>
        <taxon>Aspergillaceae</taxon>
        <taxon>Penicillium</taxon>
    </lineage>
</organism>